<dbReference type="Proteomes" id="UP001150925">
    <property type="component" value="Unassembled WGS sequence"/>
</dbReference>
<dbReference type="SUPFAM" id="SSF54928">
    <property type="entry name" value="RNA-binding domain, RBD"/>
    <property type="match status" value="1"/>
</dbReference>
<organism evidence="4 5">
    <name type="scientific">Dispira parvispora</name>
    <dbReference type="NCBI Taxonomy" id="1520584"/>
    <lineage>
        <taxon>Eukaryota</taxon>
        <taxon>Fungi</taxon>
        <taxon>Fungi incertae sedis</taxon>
        <taxon>Zoopagomycota</taxon>
        <taxon>Kickxellomycotina</taxon>
        <taxon>Dimargaritomycetes</taxon>
        <taxon>Dimargaritales</taxon>
        <taxon>Dimargaritaceae</taxon>
        <taxon>Dispira</taxon>
    </lineage>
</organism>
<feature type="compositionally biased region" description="Polar residues" evidence="2">
    <location>
        <begin position="447"/>
        <end position="464"/>
    </location>
</feature>
<feature type="non-terminal residue" evidence="4">
    <location>
        <position position="736"/>
    </location>
</feature>
<feature type="region of interest" description="Disordered" evidence="2">
    <location>
        <begin position="325"/>
        <end position="399"/>
    </location>
</feature>
<keyword evidence="5" id="KW-1185">Reference proteome</keyword>
<sequence length="736" mass="77942">MAPLQDIQEGLETLSLSHGQPPAAEAMPRNDNNGNGVRRTVGSRPMSVHFPTSEISTTLGSPTYSSFANTGSTSAALAAGLSRAAAQRDKRRSMHLPLTSPLSSQQLYQSQLQQQMHTTVTSQGLAHSNQTVQFPVAGFGPTAALPSATQRSGRSRPPSKSMSLPLRSQALPMMGGVPYMRHNMPPLHSPSGVQLGGAVNSSMGHHPQLPGYMHRVMDLYAYNRAQVVAPQPAPDEIPTAVVIKNIAFAIKREVLLQVIASLDIPIPYALNYHYEGGVFRGLAFANFRTPEETMLVMSALNGFDLAGRKLKVEYKRMLPADQEAAKQEARLARRNSTAMGAPPANLTSGMNSARNTSEVNHGSAETSPNPGQTDEPTNGTELGGIASSPRVSINLDDPQVRETYDQIAAFRHDKTRRTLDITLPDTMDSSLFPVVRAIAERFGLQTESLPKSQPAQESPSTPGQGTLEGDEAGQEKSENQLSPTTSPSSPAILRLAKPADTARPEPNRARHNRYSVSGLPTSNVSYAAKQRGRLSTDIGSAAFYQAYGAGSGGAHTAALYANPQMLAHGHLGGYVGNKVGYPYGAQPNANIPADAYLLAQQGLYGVPDDYVGGAMMDATGAHFADGRAAAAGRLRSMSLSVAPRGGPITSGSTYSSGRTNPLTGELPTRADAGAGRFSGGSPSTPTSSSPAGNNFQGYPARMLNSAIVVPSRQPRGPEMSQNFASRFNLLQQINQA</sequence>
<reference evidence="4" key="1">
    <citation type="submission" date="2022-07" db="EMBL/GenBank/DDBJ databases">
        <title>Phylogenomic reconstructions and comparative analyses of Kickxellomycotina fungi.</title>
        <authorList>
            <person name="Reynolds N.K."/>
            <person name="Stajich J.E."/>
            <person name="Barry K."/>
            <person name="Grigoriev I.V."/>
            <person name="Crous P."/>
            <person name="Smith M.E."/>
        </authorList>
    </citation>
    <scope>NUCLEOTIDE SEQUENCE</scope>
    <source>
        <strain evidence="4">RSA 1196</strain>
    </source>
</reference>
<dbReference type="GO" id="GO:0016853">
    <property type="term" value="F:isomerase activity"/>
    <property type="evidence" value="ECO:0007669"/>
    <property type="project" value="UniProtKB-KW"/>
</dbReference>
<evidence type="ECO:0000256" key="2">
    <source>
        <dbReference type="SAM" id="MobiDB-lite"/>
    </source>
</evidence>
<dbReference type="InterPro" id="IPR000504">
    <property type="entry name" value="RRM_dom"/>
</dbReference>
<dbReference type="PROSITE" id="PS50102">
    <property type="entry name" value="RRM"/>
    <property type="match status" value="1"/>
</dbReference>
<keyword evidence="1" id="KW-0694">RNA-binding</keyword>
<dbReference type="AlphaFoldDB" id="A0A9W8AQE1"/>
<dbReference type="SMART" id="SM00360">
    <property type="entry name" value="RRM"/>
    <property type="match status" value="1"/>
</dbReference>
<evidence type="ECO:0000313" key="4">
    <source>
        <dbReference type="EMBL" id="KAJ1955724.1"/>
    </source>
</evidence>
<dbReference type="OrthoDB" id="434258at2759"/>
<dbReference type="Gene3D" id="3.30.70.330">
    <property type="match status" value="1"/>
</dbReference>
<protein>
    <submittedName>
        <fullName evidence="4">Peptidyl-prolyl cis-trans isomerase pin4</fullName>
    </submittedName>
</protein>
<feature type="region of interest" description="Disordered" evidence="2">
    <location>
        <begin position="640"/>
        <end position="696"/>
    </location>
</feature>
<dbReference type="InterPro" id="IPR012677">
    <property type="entry name" value="Nucleotide-bd_a/b_plait_sf"/>
</dbReference>
<dbReference type="InterPro" id="IPR035979">
    <property type="entry name" value="RBD_domain_sf"/>
</dbReference>
<feature type="compositionally biased region" description="Polar residues" evidence="2">
    <location>
        <begin position="649"/>
        <end position="662"/>
    </location>
</feature>
<feature type="region of interest" description="Disordered" evidence="2">
    <location>
        <begin position="17"/>
        <end position="54"/>
    </location>
</feature>
<evidence type="ECO:0000256" key="1">
    <source>
        <dbReference type="PROSITE-ProRule" id="PRU00176"/>
    </source>
</evidence>
<feature type="region of interest" description="Disordered" evidence="2">
    <location>
        <begin position="447"/>
        <end position="517"/>
    </location>
</feature>
<comment type="caution">
    <text evidence="4">The sequence shown here is derived from an EMBL/GenBank/DDBJ whole genome shotgun (WGS) entry which is preliminary data.</text>
</comment>
<gene>
    <name evidence="4" type="primary">PIN4_2</name>
    <name evidence="4" type="ORF">IWQ62_005466</name>
</gene>
<feature type="region of interest" description="Disordered" evidence="2">
    <location>
        <begin position="142"/>
        <end position="167"/>
    </location>
</feature>
<feature type="compositionally biased region" description="Polar residues" evidence="2">
    <location>
        <begin position="147"/>
        <end position="162"/>
    </location>
</feature>
<dbReference type="EMBL" id="JANBPY010002271">
    <property type="protein sequence ID" value="KAJ1955724.1"/>
    <property type="molecule type" value="Genomic_DNA"/>
</dbReference>
<proteinExistence type="predicted"/>
<feature type="compositionally biased region" description="Polar residues" evidence="2">
    <location>
        <begin position="345"/>
        <end position="380"/>
    </location>
</feature>
<evidence type="ECO:0000259" key="3">
    <source>
        <dbReference type="PROSITE" id="PS50102"/>
    </source>
</evidence>
<evidence type="ECO:0000313" key="5">
    <source>
        <dbReference type="Proteomes" id="UP001150925"/>
    </source>
</evidence>
<feature type="domain" description="RRM" evidence="3">
    <location>
        <begin position="239"/>
        <end position="317"/>
    </location>
</feature>
<dbReference type="GO" id="GO:0003723">
    <property type="term" value="F:RNA binding"/>
    <property type="evidence" value="ECO:0007669"/>
    <property type="project" value="UniProtKB-UniRule"/>
</dbReference>
<feature type="compositionally biased region" description="Low complexity" evidence="2">
    <location>
        <begin position="679"/>
        <end position="690"/>
    </location>
</feature>
<feature type="compositionally biased region" description="Polar residues" evidence="2">
    <location>
        <begin position="479"/>
        <end position="489"/>
    </location>
</feature>
<keyword evidence="4" id="KW-0413">Isomerase</keyword>
<accession>A0A9W8AQE1</accession>
<name>A0A9W8AQE1_9FUNG</name>